<dbReference type="Proteomes" id="UP000827986">
    <property type="component" value="Unassembled WGS sequence"/>
</dbReference>
<name>A0A9D3X4D6_9SAUR</name>
<keyword evidence="2" id="KW-1185">Reference proteome</keyword>
<evidence type="ECO:0000313" key="2">
    <source>
        <dbReference type="Proteomes" id="UP000827986"/>
    </source>
</evidence>
<accession>A0A9D3X4D6</accession>
<dbReference type="EMBL" id="JAHDVG010000482">
    <property type="protein sequence ID" value="KAH1172562.1"/>
    <property type="molecule type" value="Genomic_DNA"/>
</dbReference>
<proteinExistence type="predicted"/>
<gene>
    <name evidence="1" type="ORF">KIL84_016401</name>
</gene>
<comment type="caution">
    <text evidence="1">The sequence shown here is derived from an EMBL/GenBank/DDBJ whole genome shotgun (WGS) entry which is preliminary data.</text>
</comment>
<reference evidence="1" key="1">
    <citation type="submission" date="2021-09" db="EMBL/GenBank/DDBJ databases">
        <title>The genome of Mauremys mutica provides insights into the evolution of semi-aquatic lifestyle.</title>
        <authorList>
            <person name="Gong S."/>
            <person name="Gao Y."/>
        </authorList>
    </citation>
    <scope>NUCLEOTIDE SEQUENCE</scope>
    <source>
        <strain evidence="1">MM-2020</strain>
        <tissue evidence="1">Muscle</tissue>
    </source>
</reference>
<dbReference type="AlphaFoldDB" id="A0A9D3X4D6"/>
<evidence type="ECO:0000313" key="1">
    <source>
        <dbReference type="EMBL" id="KAH1172562.1"/>
    </source>
</evidence>
<organism evidence="1 2">
    <name type="scientific">Mauremys mutica</name>
    <name type="common">yellowpond turtle</name>
    <dbReference type="NCBI Taxonomy" id="74926"/>
    <lineage>
        <taxon>Eukaryota</taxon>
        <taxon>Metazoa</taxon>
        <taxon>Chordata</taxon>
        <taxon>Craniata</taxon>
        <taxon>Vertebrata</taxon>
        <taxon>Euteleostomi</taxon>
        <taxon>Archelosauria</taxon>
        <taxon>Testudinata</taxon>
        <taxon>Testudines</taxon>
        <taxon>Cryptodira</taxon>
        <taxon>Durocryptodira</taxon>
        <taxon>Testudinoidea</taxon>
        <taxon>Geoemydidae</taxon>
        <taxon>Geoemydinae</taxon>
        <taxon>Mauremys</taxon>
    </lineage>
</organism>
<protein>
    <submittedName>
        <fullName evidence="1">Uncharacterized protein</fullName>
    </submittedName>
</protein>
<sequence>MQTEKALPAPEPFRCSPLRRLLKKLSVYSLQVSHFMELLQNDAKEFLSERSIRDSLPAYTHVSLSLYMSIYPCTDILGCTYICASNILPVYRAVPFGICLLNVNKI</sequence>